<dbReference type="Gene3D" id="3.90.220.20">
    <property type="entry name" value="DNA methylase specificity domains"/>
    <property type="match status" value="2"/>
</dbReference>
<dbReference type="CDD" id="cd17513">
    <property type="entry name" value="RMtype1_S_AveSPN6ORF1907P_TRD2-CR2_like"/>
    <property type="match status" value="1"/>
</dbReference>
<keyword evidence="2" id="KW-0680">Restriction system</keyword>
<comment type="similarity">
    <text evidence="1">Belongs to the type-I restriction system S methylase family.</text>
</comment>
<sequence>MKNKHTPEIRFAGFTDAWEQREVSTFSGETYGGGTPQTSNEAYWEGEIPWIQSSDLKEHKVFGVEPNKGVSQLGLKNSATKLVPANSIAIITRVGVGKLAFMPFEYATSQDFLSLSKLKVDGWFATYSLYKKLQSESHAVQGTSIKGITKDELLKKSMMVPISNIEQSKIGAFFKSLDNLITLHQRELTTLKQTKQGFLQKMFPREGETVPEVRFPGFTDAWEQRELGELANFTKGVGYTKSDLRETGSPIILYGRLYTDYKTLIEDVNTFVDMKENSVISLGGEVIVPSSGESAEDIARASVVGKPGIILGGDLNIIKPIGQIDPVFLALAISNGAPNKDMEKRAQGKSVVHLHNSDIKKINLVFPQVKEQRIIVNFYLQLDHLITLHQRELDALKETKRAFLQKMFV</sequence>
<dbReference type="GO" id="GO:0003677">
    <property type="term" value="F:DNA binding"/>
    <property type="evidence" value="ECO:0007669"/>
    <property type="project" value="UniProtKB-KW"/>
</dbReference>
<name>A0A1R0XKS0_9BACL</name>
<proteinExistence type="inferred from homology"/>
<evidence type="ECO:0000313" key="6">
    <source>
        <dbReference type="Proteomes" id="UP000187439"/>
    </source>
</evidence>
<feature type="domain" description="Type I restriction modification DNA specificity" evidence="4">
    <location>
        <begin position="221"/>
        <end position="397"/>
    </location>
</feature>
<dbReference type="PANTHER" id="PTHR30408">
    <property type="entry name" value="TYPE-1 RESTRICTION ENZYME ECOKI SPECIFICITY PROTEIN"/>
    <property type="match status" value="1"/>
</dbReference>
<dbReference type="InterPro" id="IPR044946">
    <property type="entry name" value="Restrct_endonuc_typeI_TRD_sf"/>
</dbReference>
<keyword evidence="3" id="KW-0238">DNA-binding</keyword>
<dbReference type="Gene3D" id="1.10.287.1120">
    <property type="entry name" value="Bipartite methylase S protein"/>
    <property type="match status" value="1"/>
</dbReference>
<dbReference type="InterPro" id="IPR000055">
    <property type="entry name" value="Restrct_endonuc_typeI_TRD"/>
</dbReference>
<evidence type="ECO:0000256" key="2">
    <source>
        <dbReference type="ARBA" id="ARBA00022747"/>
    </source>
</evidence>
<dbReference type="RefSeq" id="WP_076121262.1">
    <property type="nucleotide sequence ID" value="NZ_MPTC01000037.1"/>
</dbReference>
<dbReference type="SUPFAM" id="SSF116734">
    <property type="entry name" value="DNA methylase specificity domain"/>
    <property type="match status" value="2"/>
</dbReference>
<dbReference type="EMBL" id="MPTC01000037">
    <property type="protein sequence ID" value="OMD35652.1"/>
    <property type="molecule type" value="Genomic_DNA"/>
</dbReference>
<evidence type="ECO:0000256" key="3">
    <source>
        <dbReference type="ARBA" id="ARBA00023125"/>
    </source>
</evidence>
<evidence type="ECO:0000256" key="1">
    <source>
        <dbReference type="ARBA" id="ARBA00010923"/>
    </source>
</evidence>
<reference evidence="5 6" key="1">
    <citation type="submission" date="2016-10" db="EMBL/GenBank/DDBJ databases">
        <title>Paenibacillus species isolates.</title>
        <authorList>
            <person name="Beno S.M."/>
        </authorList>
    </citation>
    <scope>NUCLEOTIDE SEQUENCE [LARGE SCALE GENOMIC DNA]</scope>
    <source>
        <strain evidence="5 6">FSL H7-0710</strain>
    </source>
</reference>
<dbReference type="GO" id="GO:0009307">
    <property type="term" value="P:DNA restriction-modification system"/>
    <property type="evidence" value="ECO:0007669"/>
    <property type="project" value="UniProtKB-KW"/>
</dbReference>
<dbReference type="InterPro" id="IPR052021">
    <property type="entry name" value="Type-I_RS_S_subunit"/>
</dbReference>
<evidence type="ECO:0000313" key="5">
    <source>
        <dbReference type="EMBL" id="OMD35652.1"/>
    </source>
</evidence>
<dbReference type="AlphaFoldDB" id="A0A1R0XKS0"/>
<comment type="caution">
    <text evidence="5">The sequence shown here is derived from an EMBL/GenBank/DDBJ whole genome shotgun (WGS) entry which is preliminary data.</text>
</comment>
<accession>A0A1R0XKS0</accession>
<feature type="domain" description="Type I restriction modification DNA specificity" evidence="4">
    <location>
        <begin position="32"/>
        <end position="193"/>
    </location>
</feature>
<evidence type="ECO:0000259" key="4">
    <source>
        <dbReference type="Pfam" id="PF01420"/>
    </source>
</evidence>
<gene>
    <name evidence="5" type="ORF">BSK52_26495</name>
</gene>
<dbReference type="Proteomes" id="UP000187439">
    <property type="component" value="Unassembled WGS sequence"/>
</dbReference>
<organism evidence="5 6">
    <name type="scientific">Paenibacillus odorifer</name>
    <dbReference type="NCBI Taxonomy" id="189426"/>
    <lineage>
        <taxon>Bacteria</taxon>
        <taxon>Bacillati</taxon>
        <taxon>Bacillota</taxon>
        <taxon>Bacilli</taxon>
        <taxon>Bacillales</taxon>
        <taxon>Paenibacillaceae</taxon>
        <taxon>Paenibacillus</taxon>
    </lineage>
</organism>
<protein>
    <recommendedName>
        <fullName evidence="4">Type I restriction modification DNA specificity domain-containing protein</fullName>
    </recommendedName>
</protein>
<dbReference type="PANTHER" id="PTHR30408:SF12">
    <property type="entry name" value="TYPE I RESTRICTION ENZYME MJAVIII SPECIFICITY SUBUNIT"/>
    <property type="match status" value="1"/>
</dbReference>
<dbReference type="Pfam" id="PF01420">
    <property type="entry name" value="Methylase_S"/>
    <property type="match status" value="2"/>
</dbReference>
<dbReference type="OrthoDB" id="9795776at2"/>